<name>A0A8H6XNH7_9AGAR</name>
<evidence type="ECO:0000313" key="3">
    <source>
        <dbReference type="Proteomes" id="UP000620124"/>
    </source>
</evidence>
<dbReference type="OrthoDB" id="416741at2759"/>
<protein>
    <recommendedName>
        <fullName evidence="1">RNase III domain-containing protein</fullName>
    </recommendedName>
</protein>
<dbReference type="InterPro" id="IPR036389">
    <property type="entry name" value="RNase_III_sf"/>
</dbReference>
<dbReference type="Proteomes" id="UP000620124">
    <property type="component" value="Unassembled WGS sequence"/>
</dbReference>
<dbReference type="PROSITE" id="PS50142">
    <property type="entry name" value="RNASE_3_2"/>
    <property type="match status" value="1"/>
</dbReference>
<dbReference type="GO" id="GO:0004525">
    <property type="term" value="F:ribonuclease III activity"/>
    <property type="evidence" value="ECO:0007669"/>
    <property type="project" value="InterPro"/>
</dbReference>
<feature type="domain" description="RNase III" evidence="1">
    <location>
        <begin position="1"/>
        <end position="124"/>
    </location>
</feature>
<gene>
    <name evidence="2" type="ORF">MVEN_01664600</name>
</gene>
<keyword evidence="3" id="KW-1185">Reference proteome</keyword>
<organism evidence="2 3">
    <name type="scientific">Mycena venus</name>
    <dbReference type="NCBI Taxonomy" id="2733690"/>
    <lineage>
        <taxon>Eukaryota</taxon>
        <taxon>Fungi</taxon>
        <taxon>Dikarya</taxon>
        <taxon>Basidiomycota</taxon>
        <taxon>Agaricomycotina</taxon>
        <taxon>Agaricomycetes</taxon>
        <taxon>Agaricomycetidae</taxon>
        <taxon>Agaricales</taxon>
        <taxon>Marasmiineae</taxon>
        <taxon>Mycenaceae</taxon>
        <taxon>Mycena</taxon>
    </lineage>
</organism>
<dbReference type="CDD" id="cd00593">
    <property type="entry name" value="RIBOc"/>
    <property type="match status" value="1"/>
</dbReference>
<evidence type="ECO:0000259" key="1">
    <source>
        <dbReference type="PROSITE" id="PS50142"/>
    </source>
</evidence>
<sequence length="194" mass="22685">MSDRIKYKQHLLRAISHPSFTFVFEPLDSYWRIRATSGMSRELLEFTGDGFLLRCVLRMIYWRWPSYPAAFITQMAHLLVSNLCFCSILLRTRVVKYAITTAGELKSAADTFEAYVGAYFRQRGEEQLDRWICANFGSLAENLVPICYEEYRLPRPAKMSSTRKRHVDDDEARRSKRYKLSVFTDRTNTLGHST</sequence>
<proteinExistence type="predicted"/>
<comment type="caution">
    <text evidence="2">The sequence shown here is derived from an EMBL/GenBank/DDBJ whole genome shotgun (WGS) entry which is preliminary data.</text>
</comment>
<reference evidence="2" key="1">
    <citation type="submission" date="2020-05" db="EMBL/GenBank/DDBJ databases">
        <title>Mycena genomes resolve the evolution of fungal bioluminescence.</title>
        <authorList>
            <person name="Tsai I.J."/>
        </authorList>
    </citation>
    <scope>NUCLEOTIDE SEQUENCE</scope>
    <source>
        <strain evidence="2">CCC161011</strain>
    </source>
</reference>
<dbReference type="EMBL" id="JACAZI010000014">
    <property type="protein sequence ID" value="KAF7345018.1"/>
    <property type="molecule type" value="Genomic_DNA"/>
</dbReference>
<dbReference type="GO" id="GO:0006396">
    <property type="term" value="P:RNA processing"/>
    <property type="evidence" value="ECO:0007669"/>
    <property type="project" value="InterPro"/>
</dbReference>
<dbReference type="SUPFAM" id="SSF69065">
    <property type="entry name" value="RNase III domain-like"/>
    <property type="match status" value="1"/>
</dbReference>
<accession>A0A8H6XNH7</accession>
<evidence type="ECO:0000313" key="2">
    <source>
        <dbReference type="EMBL" id="KAF7345018.1"/>
    </source>
</evidence>
<dbReference type="Gene3D" id="1.10.1520.10">
    <property type="entry name" value="Ribonuclease III domain"/>
    <property type="match status" value="1"/>
</dbReference>
<dbReference type="InterPro" id="IPR000999">
    <property type="entry name" value="RNase_III_dom"/>
</dbReference>
<dbReference type="AlphaFoldDB" id="A0A8H6XNH7"/>